<dbReference type="InterPro" id="IPR038077">
    <property type="entry name" value="Troponin_sf"/>
</dbReference>
<evidence type="ECO:0000313" key="4">
    <source>
        <dbReference type="Proteomes" id="UP001151760"/>
    </source>
</evidence>
<feature type="compositionally biased region" description="Polar residues" evidence="2">
    <location>
        <begin position="27"/>
        <end position="36"/>
    </location>
</feature>
<evidence type="ECO:0000256" key="2">
    <source>
        <dbReference type="SAM" id="MobiDB-lite"/>
    </source>
</evidence>
<accession>A0ABQ5G8D4</accession>
<gene>
    <name evidence="3" type="ORF">Tco_1031227</name>
</gene>
<keyword evidence="1" id="KW-0175">Coiled coil</keyword>
<evidence type="ECO:0000256" key="1">
    <source>
        <dbReference type="SAM" id="Coils"/>
    </source>
</evidence>
<feature type="coiled-coil region" evidence="1">
    <location>
        <begin position="43"/>
        <end position="84"/>
    </location>
</feature>
<keyword evidence="4" id="KW-1185">Reference proteome</keyword>
<protein>
    <submittedName>
        <fullName evidence="3">Uncharacterized protein</fullName>
    </submittedName>
</protein>
<dbReference type="Proteomes" id="UP001151760">
    <property type="component" value="Unassembled WGS sequence"/>
</dbReference>
<proteinExistence type="predicted"/>
<name>A0ABQ5G8D4_9ASTR</name>
<comment type="caution">
    <text evidence="3">The sequence shown here is derived from an EMBL/GenBank/DDBJ whole genome shotgun (WGS) entry which is preliminary data.</text>
</comment>
<sequence>MSKKKQRKDSGTTKPIPGEATNEEHVSTPSYDPSQSGDDRMQLNELMNLCTKLSDRVLALENTNTSQAAEIDTLKERVKKLEKKRRSRTYKPKRLYKVGLSRRIESSNEASLGAQEDASKQGRKIANLDVDADVTLVDETQGRNDEDLMFDTDILYGDEVLIEPVVTTASTTTVATTVDELTLAHTLIEIKAAKPKAITTAATTVTPVPVRPRAKGIAKDKGKAKIDEPEIPLKKKDQIALDDEVAKRLEAEMQAELEEEQRVAKQREEEASLIS</sequence>
<dbReference type="SUPFAM" id="SSF90250">
    <property type="entry name" value="Troponin coil-coiled subunits"/>
    <property type="match status" value="1"/>
</dbReference>
<reference evidence="3" key="2">
    <citation type="submission" date="2022-01" db="EMBL/GenBank/DDBJ databases">
        <authorList>
            <person name="Yamashiro T."/>
            <person name="Shiraishi A."/>
            <person name="Satake H."/>
            <person name="Nakayama K."/>
        </authorList>
    </citation>
    <scope>NUCLEOTIDE SEQUENCE</scope>
</reference>
<evidence type="ECO:0000313" key="3">
    <source>
        <dbReference type="EMBL" id="GJT71941.1"/>
    </source>
</evidence>
<reference evidence="3" key="1">
    <citation type="journal article" date="2022" name="Int. J. Mol. Sci.">
        <title>Draft Genome of Tanacetum Coccineum: Genomic Comparison of Closely Related Tanacetum-Family Plants.</title>
        <authorList>
            <person name="Yamashiro T."/>
            <person name="Shiraishi A."/>
            <person name="Nakayama K."/>
            <person name="Satake H."/>
        </authorList>
    </citation>
    <scope>NUCLEOTIDE SEQUENCE</scope>
</reference>
<organism evidence="3 4">
    <name type="scientific">Tanacetum coccineum</name>
    <dbReference type="NCBI Taxonomy" id="301880"/>
    <lineage>
        <taxon>Eukaryota</taxon>
        <taxon>Viridiplantae</taxon>
        <taxon>Streptophyta</taxon>
        <taxon>Embryophyta</taxon>
        <taxon>Tracheophyta</taxon>
        <taxon>Spermatophyta</taxon>
        <taxon>Magnoliopsida</taxon>
        <taxon>eudicotyledons</taxon>
        <taxon>Gunneridae</taxon>
        <taxon>Pentapetalae</taxon>
        <taxon>asterids</taxon>
        <taxon>campanulids</taxon>
        <taxon>Asterales</taxon>
        <taxon>Asteraceae</taxon>
        <taxon>Asteroideae</taxon>
        <taxon>Anthemideae</taxon>
        <taxon>Anthemidinae</taxon>
        <taxon>Tanacetum</taxon>
    </lineage>
</organism>
<feature type="region of interest" description="Disordered" evidence="2">
    <location>
        <begin position="1"/>
        <end position="39"/>
    </location>
</feature>
<dbReference type="EMBL" id="BQNB010018210">
    <property type="protein sequence ID" value="GJT71941.1"/>
    <property type="molecule type" value="Genomic_DNA"/>
</dbReference>